<comment type="caution">
    <text evidence="6">The sequence shown here is derived from an EMBL/GenBank/DDBJ whole genome shotgun (WGS) entry which is preliminary data.</text>
</comment>
<dbReference type="InterPro" id="IPR051681">
    <property type="entry name" value="Ser/Thr_Kinases-Pseudokinases"/>
</dbReference>
<accession>A0A2Z6RF96</accession>
<keyword evidence="2" id="KW-0547">Nucleotide-binding</keyword>
<dbReference type="GO" id="GO:0004674">
    <property type="term" value="F:protein serine/threonine kinase activity"/>
    <property type="evidence" value="ECO:0007669"/>
    <property type="project" value="TreeGrafter"/>
</dbReference>
<dbReference type="AlphaFoldDB" id="A0A2Z6RF96"/>
<sequence length="618" mass="71634">MDVQKWCKNCSEISYFRQIIPNTLSFDDYYTTKYCIHYFIKQGCELCNERTSLLSEHIPDRYQTSSGWVKSTLNERHIAILYLPWWDNYGTCIICSRELKYINPELETYSQKWCPYCFIIYTGCRYCLTTNIIFGITGQSQCKKCKRVSFINIDTTNTASGNYIIDEFLASTRINNNSQCLIAKYTVNTKLNPLSVYKFIRNFYVRKQIIEWIPFSQFKNVVRIAEGGFSVIYKATWSDGTCDTDLKSLYHCYDADDSIIRCYGVSQNPLTKDYLLIMDYAKGGNLSDYLQKYFVKITWAEKIKILTDFSYGLQIIHKNNFIHRDIHSGNILLSNLWKNEMLKQIHCWQIGDLGLSQPASNTLSNNEIYGVIPYVAPEIFKGAAFSKESDIYSLGMVMWEITTGCKPFANVKHDINLIYQIIDGKRPEITNDTPECFANLMKKCWNSDPLKRPTIYEVRNSAVKWCQLTYDWVYSGIPFIKHVDSADLIEAMEQAEKERLELIRSEKLGPKSIEKSHPNAIFTSRALSSFISRPLAINSTTTISFNLKKEYITIEYEFDIDNIQSSAQNVCNSHRQNAIISRPLSKLISIGTENSSRKRNIAELKIGTRNNRFKFFKK</sequence>
<evidence type="ECO:0000256" key="1">
    <source>
        <dbReference type="ARBA" id="ARBA00022679"/>
    </source>
</evidence>
<keyword evidence="3" id="KW-0418">Kinase</keyword>
<evidence type="ECO:0000313" key="7">
    <source>
        <dbReference type="Proteomes" id="UP000247702"/>
    </source>
</evidence>
<dbReference type="PANTHER" id="PTHR44329:SF288">
    <property type="entry name" value="MITOGEN-ACTIVATED PROTEIN KINASE KINASE KINASE 20"/>
    <property type="match status" value="1"/>
</dbReference>
<keyword evidence="1" id="KW-0808">Transferase</keyword>
<dbReference type="InterPro" id="IPR001245">
    <property type="entry name" value="Ser-Thr/Tyr_kinase_cat_dom"/>
</dbReference>
<keyword evidence="4" id="KW-0067">ATP-binding</keyword>
<dbReference type="PRINTS" id="PR00109">
    <property type="entry name" value="TYRKINASE"/>
</dbReference>
<evidence type="ECO:0000256" key="2">
    <source>
        <dbReference type="ARBA" id="ARBA00022741"/>
    </source>
</evidence>
<dbReference type="PROSITE" id="PS50011">
    <property type="entry name" value="PROTEIN_KINASE_DOM"/>
    <property type="match status" value="1"/>
</dbReference>
<dbReference type="InterPro" id="IPR000719">
    <property type="entry name" value="Prot_kinase_dom"/>
</dbReference>
<dbReference type="SUPFAM" id="SSF56112">
    <property type="entry name" value="Protein kinase-like (PK-like)"/>
    <property type="match status" value="1"/>
</dbReference>
<dbReference type="EMBL" id="BEXD01003491">
    <property type="protein sequence ID" value="GBC01318.1"/>
    <property type="molecule type" value="Genomic_DNA"/>
</dbReference>
<name>A0A2Z6RF96_9GLOM</name>
<dbReference type="Proteomes" id="UP000247702">
    <property type="component" value="Unassembled WGS sequence"/>
</dbReference>
<reference evidence="6 7" key="1">
    <citation type="submission" date="2017-11" db="EMBL/GenBank/DDBJ databases">
        <title>The genome of Rhizophagus clarus HR1 reveals common genetic basis of auxotrophy among arbuscular mycorrhizal fungi.</title>
        <authorList>
            <person name="Kobayashi Y."/>
        </authorList>
    </citation>
    <scope>NUCLEOTIDE SEQUENCE [LARGE SCALE GENOMIC DNA]</scope>
    <source>
        <strain evidence="6 7">HR1</strain>
    </source>
</reference>
<dbReference type="Gene3D" id="1.10.510.10">
    <property type="entry name" value="Transferase(Phosphotransferase) domain 1"/>
    <property type="match status" value="1"/>
</dbReference>
<evidence type="ECO:0000313" key="6">
    <source>
        <dbReference type="EMBL" id="GBC01318.1"/>
    </source>
</evidence>
<dbReference type="InterPro" id="IPR011009">
    <property type="entry name" value="Kinase-like_dom_sf"/>
</dbReference>
<evidence type="ECO:0000256" key="4">
    <source>
        <dbReference type="ARBA" id="ARBA00022840"/>
    </source>
</evidence>
<protein>
    <recommendedName>
        <fullName evidence="5">Protein kinase domain-containing protein</fullName>
    </recommendedName>
</protein>
<evidence type="ECO:0000256" key="3">
    <source>
        <dbReference type="ARBA" id="ARBA00022777"/>
    </source>
</evidence>
<dbReference type="PANTHER" id="PTHR44329">
    <property type="entry name" value="SERINE/THREONINE-PROTEIN KINASE TNNI3K-RELATED"/>
    <property type="match status" value="1"/>
</dbReference>
<feature type="domain" description="Protein kinase" evidence="5">
    <location>
        <begin position="218"/>
        <end position="473"/>
    </location>
</feature>
<keyword evidence="7" id="KW-1185">Reference proteome</keyword>
<dbReference type="GO" id="GO:0005524">
    <property type="term" value="F:ATP binding"/>
    <property type="evidence" value="ECO:0007669"/>
    <property type="project" value="UniProtKB-KW"/>
</dbReference>
<proteinExistence type="predicted"/>
<evidence type="ECO:0000259" key="5">
    <source>
        <dbReference type="PROSITE" id="PS50011"/>
    </source>
</evidence>
<organism evidence="6 7">
    <name type="scientific">Rhizophagus clarus</name>
    <dbReference type="NCBI Taxonomy" id="94130"/>
    <lineage>
        <taxon>Eukaryota</taxon>
        <taxon>Fungi</taxon>
        <taxon>Fungi incertae sedis</taxon>
        <taxon>Mucoromycota</taxon>
        <taxon>Glomeromycotina</taxon>
        <taxon>Glomeromycetes</taxon>
        <taxon>Glomerales</taxon>
        <taxon>Glomeraceae</taxon>
        <taxon>Rhizophagus</taxon>
    </lineage>
</organism>
<dbReference type="Pfam" id="PF07714">
    <property type="entry name" value="PK_Tyr_Ser-Thr"/>
    <property type="match status" value="1"/>
</dbReference>
<gene>
    <name evidence="6" type="ORF">RclHR1_04140003</name>
</gene>